<proteinExistence type="predicted"/>
<sequence length="40" mass="4825">MCANLSQPFRSFHHLHVLHEECERQSTRKIQILNRLQSHV</sequence>
<protein>
    <submittedName>
        <fullName evidence="1">Uncharacterized protein</fullName>
    </submittedName>
</protein>
<organism evidence="1">
    <name type="scientific">Anguilla anguilla</name>
    <name type="common">European freshwater eel</name>
    <name type="synonym">Muraena anguilla</name>
    <dbReference type="NCBI Taxonomy" id="7936"/>
    <lineage>
        <taxon>Eukaryota</taxon>
        <taxon>Metazoa</taxon>
        <taxon>Chordata</taxon>
        <taxon>Craniata</taxon>
        <taxon>Vertebrata</taxon>
        <taxon>Euteleostomi</taxon>
        <taxon>Actinopterygii</taxon>
        <taxon>Neopterygii</taxon>
        <taxon>Teleostei</taxon>
        <taxon>Anguilliformes</taxon>
        <taxon>Anguillidae</taxon>
        <taxon>Anguilla</taxon>
    </lineage>
</organism>
<evidence type="ECO:0000313" key="1">
    <source>
        <dbReference type="EMBL" id="JAH79764.1"/>
    </source>
</evidence>
<accession>A0A0E9VNT4</accession>
<name>A0A0E9VNT4_ANGAN</name>
<reference evidence="1" key="1">
    <citation type="submission" date="2014-11" db="EMBL/GenBank/DDBJ databases">
        <authorList>
            <person name="Amaro Gonzalez C."/>
        </authorList>
    </citation>
    <scope>NUCLEOTIDE SEQUENCE</scope>
</reference>
<dbReference type="AlphaFoldDB" id="A0A0E9VNT4"/>
<dbReference type="EMBL" id="GBXM01028813">
    <property type="protein sequence ID" value="JAH79764.1"/>
    <property type="molecule type" value="Transcribed_RNA"/>
</dbReference>
<reference evidence="1" key="2">
    <citation type="journal article" date="2015" name="Fish Shellfish Immunol.">
        <title>Early steps in the European eel (Anguilla anguilla)-Vibrio vulnificus interaction in the gills: Role of the RtxA13 toxin.</title>
        <authorList>
            <person name="Callol A."/>
            <person name="Pajuelo D."/>
            <person name="Ebbesson L."/>
            <person name="Teles M."/>
            <person name="MacKenzie S."/>
            <person name="Amaro C."/>
        </authorList>
    </citation>
    <scope>NUCLEOTIDE SEQUENCE</scope>
</reference>